<reference evidence="3" key="1">
    <citation type="submission" date="2015-02" db="EMBL/GenBank/DDBJ databases">
        <title>Complete Genome Sequencing of Pandoraea vervacti NS15 sp. nov.</title>
        <authorList>
            <person name="Chan K.-G."/>
        </authorList>
    </citation>
    <scope>NUCLEOTIDE SEQUENCE [LARGE SCALE GENOMIC DNA]</scope>
    <source>
        <strain evidence="3">NS15</strain>
    </source>
</reference>
<evidence type="ECO:0000313" key="3">
    <source>
        <dbReference type="Proteomes" id="UP000035085"/>
    </source>
</evidence>
<proteinExistence type="predicted"/>
<keyword evidence="3" id="KW-1185">Reference proteome</keyword>
<dbReference type="EMBL" id="CP010897">
    <property type="protein sequence ID" value="AJP56496.1"/>
    <property type="molecule type" value="Genomic_DNA"/>
</dbReference>
<sequence length="436" mass="46492">MRPETLPACAQKNEETVGEGASIWLEDLLAGRGCVVFNEDDTEVRVGWMFTGGDGLVVTAHVDEGVVGQIRFWCDAQQWADWLAEDLPVATWEDLPPPWHASAASLTLATGGPPPTDGDTSETTMPRASWPKAVSISRAHVDRQWRVGIMLSRDGRRLTLPLLDGATAWLRERCQHAMPCDTPLDPKGYPMRRCAMAVGWSELPASLCDSLSGGGAALLDVAADVCSGEYWLIDGAYAIAMRDGQPVQRRVVLIEPMGKATGVAGDGARSEAEGEATGATRATTGETTGETTSGAAKAERMEEGVRNGDVARCVRLLAVIAEKEIPLPWLMAWRKGHETSPSPTGQETMTAGHIALWRDGSHWADGRLLRFGDGRLAVQVDPGLATPAAANGMSETISGRDPMADADAVTASATEAIAATECRRHPIASALVIHDR</sequence>
<gene>
    <name evidence="2" type="ORF">UC34_04735</name>
</gene>
<protein>
    <recommendedName>
        <fullName evidence="4">Translocation protein in type III secretion</fullName>
    </recommendedName>
</protein>
<dbReference type="RefSeq" id="WP_044454304.1">
    <property type="nucleotide sequence ID" value="NZ_CP010897.2"/>
</dbReference>
<dbReference type="Proteomes" id="UP000035085">
    <property type="component" value="Chromosome"/>
</dbReference>
<evidence type="ECO:0000256" key="1">
    <source>
        <dbReference type="SAM" id="MobiDB-lite"/>
    </source>
</evidence>
<evidence type="ECO:0000313" key="2">
    <source>
        <dbReference type="EMBL" id="AJP56496.1"/>
    </source>
</evidence>
<organism evidence="2 3">
    <name type="scientific">Pandoraea vervacti</name>
    <dbReference type="NCBI Taxonomy" id="656178"/>
    <lineage>
        <taxon>Bacteria</taxon>
        <taxon>Pseudomonadati</taxon>
        <taxon>Pseudomonadota</taxon>
        <taxon>Betaproteobacteria</taxon>
        <taxon>Burkholderiales</taxon>
        <taxon>Burkholderiaceae</taxon>
        <taxon>Pandoraea</taxon>
    </lineage>
</organism>
<feature type="region of interest" description="Disordered" evidence="1">
    <location>
        <begin position="104"/>
        <end position="129"/>
    </location>
</feature>
<feature type="region of interest" description="Disordered" evidence="1">
    <location>
        <begin position="261"/>
        <end position="304"/>
    </location>
</feature>
<accession>A0ABN4FLW6</accession>
<evidence type="ECO:0008006" key="4">
    <source>
        <dbReference type="Google" id="ProtNLM"/>
    </source>
</evidence>
<feature type="compositionally biased region" description="Low complexity" evidence="1">
    <location>
        <begin position="275"/>
        <end position="296"/>
    </location>
</feature>
<name>A0ABN4FLW6_9BURK</name>